<evidence type="ECO:0000256" key="7">
    <source>
        <dbReference type="ARBA" id="ARBA00023139"/>
    </source>
</evidence>
<comment type="similarity">
    <text evidence="3 11">Belongs to the FlgH family.</text>
</comment>
<dbReference type="GO" id="GO:0071973">
    <property type="term" value="P:bacterial-type flagellum-dependent cell motility"/>
    <property type="evidence" value="ECO:0007669"/>
    <property type="project" value="InterPro"/>
</dbReference>
<dbReference type="KEGG" id="moz:MoryE10_12640"/>
<name>A0A8D4VM34_9GAMM</name>
<evidence type="ECO:0000313" key="13">
    <source>
        <dbReference type="EMBL" id="BBL70658.1"/>
    </source>
</evidence>
<evidence type="ECO:0000256" key="5">
    <source>
        <dbReference type="ARBA" id="ARBA00022729"/>
    </source>
</evidence>
<keyword evidence="10" id="KW-0449">Lipoprotein</keyword>
<feature type="chain" id="PRO_5034877918" description="Flagellar L-ring protein" evidence="12">
    <location>
        <begin position="26"/>
        <end position="239"/>
    </location>
</feature>
<evidence type="ECO:0000256" key="12">
    <source>
        <dbReference type="SAM" id="SignalP"/>
    </source>
</evidence>
<comment type="subcellular location">
    <subcellularLocation>
        <location evidence="11">Cell outer membrane</location>
    </subcellularLocation>
    <subcellularLocation>
        <location evidence="11">Bacterial flagellum basal body</location>
    </subcellularLocation>
    <subcellularLocation>
        <location evidence="2">Membrane</location>
        <topology evidence="2">Lipid-anchor</topology>
    </subcellularLocation>
</comment>
<keyword evidence="6 11" id="KW-0472">Membrane</keyword>
<evidence type="ECO:0000256" key="8">
    <source>
        <dbReference type="ARBA" id="ARBA00023143"/>
    </source>
</evidence>
<evidence type="ECO:0000256" key="1">
    <source>
        <dbReference type="ARBA" id="ARBA00002591"/>
    </source>
</evidence>
<dbReference type="GO" id="GO:0003774">
    <property type="term" value="F:cytoskeletal motor activity"/>
    <property type="evidence" value="ECO:0007669"/>
    <property type="project" value="InterPro"/>
</dbReference>
<keyword evidence="7" id="KW-0564">Palmitate</keyword>
<evidence type="ECO:0000256" key="10">
    <source>
        <dbReference type="ARBA" id="ARBA00023288"/>
    </source>
</evidence>
<evidence type="ECO:0000256" key="4">
    <source>
        <dbReference type="ARBA" id="ARBA00011439"/>
    </source>
</evidence>
<dbReference type="PANTHER" id="PTHR34933">
    <property type="entry name" value="FLAGELLAR L-RING PROTEIN"/>
    <property type="match status" value="1"/>
</dbReference>
<dbReference type="HAMAP" id="MF_00415">
    <property type="entry name" value="FlgH"/>
    <property type="match status" value="1"/>
</dbReference>
<sequence>MKRWFPYAALLLLPGCSTIATPGLARDPAYAPARPPQVAAPVYSTGSIFQAGTDMRLFENQVARRVGDILTVKLVENNNAKKKADQQVKKEDTLAASAPVLFGQNPHKLLGIADRIFNRDYNTAHEVFDSEFSNKKNFKGSGDSNQSNILTGSISVTVVEVLSNGNLRVQGEKRMTINTGDEYVRLAGFVRPQDIDATNSILSTQIADATIVYTGEGALADGSRMGWLSRFFNSVFFPF</sequence>
<comment type="subunit">
    <text evidence="4 11">The basal body constitutes a major portion of the flagellar organelle and consists of four rings (L,P,S, and M) mounted on a central rod.</text>
</comment>
<evidence type="ECO:0000256" key="3">
    <source>
        <dbReference type="ARBA" id="ARBA00006929"/>
    </source>
</evidence>
<keyword evidence="14" id="KW-1185">Reference proteome</keyword>
<evidence type="ECO:0000256" key="9">
    <source>
        <dbReference type="ARBA" id="ARBA00023237"/>
    </source>
</evidence>
<accession>A0A8D4VM34</accession>
<dbReference type="GO" id="GO:0009279">
    <property type="term" value="C:cell outer membrane"/>
    <property type="evidence" value="ECO:0007669"/>
    <property type="project" value="UniProtKB-SubCell"/>
</dbReference>
<organism evidence="13 14">
    <name type="scientific">Methylogaea oryzae</name>
    <dbReference type="NCBI Taxonomy" id="1295382"/>
    <lineage>
        <taxon>Bacteria</taxon>
        <taxon>Pseudomonadati</taxon>
        <taxon>Pseudomonadota</taxon>
        <taxon>Gammaproteobacteria</taxon>
        <taxon>Methylococcales</taxon>
        <taxon>Methylococcaceae</taxon>
        <taxon>Methylogaea</taxon>
    </lineage>
</organism>
<keyword evidence="13" id="KW-0966">Cell projection</keyword>
<evidence type="ECO:0000256" key="6">
    <source>
        <dbReference type="ARBA" id="ARBA00023136"/>
    </source>
</evidence>
<dbReference type="PANTHER" id="PTHR34933:SF1">
    <property type="entry name" value="FLAGELLAR L-RING PROTEIN"/>
    <property type="match status" value="1"/>
</dbReference>
<dbReference type="Proteomes" id="UP000824988">
    <property type="component" value="Chromosome"/>
</dbReference>
<keyword evidence="9 11" id="KW-0998">Cell outer membrane</keyword>
<protein>
    <recommendedName>
        <fullName evidence="11">Flagellar L-ring protein</fullName>
    </recommendedName>
    <alternativeName>
        <fullName evidence="11">Basal body L-ring protein</fullName>
    </alternativeName>
</protein>
<keyword evidence="13" id="KW-0969">Cilium</keyword>
<dbReference type="InterPro" id="IPR000527">
    <property type="entry name" value="Flag_Lring"/>
</dbReference>
<reference evidence="13" key="1">
    <citation type="submission" date="2019-06" db="EMBL/GenBank/DDBJ databases">
        <title>Complete genome sequence of Methylogaea oryzae strain JCM16910.</title>
        <authorList>
            <person name="Asakawa S."/>
        </authorList>
    </citation>
    <scope>NUCLEOTIDE SEQUENCE</scope>
    <source>
        <strain evidence="13">E10</strain>
    </source>
</reference>
<comment type="function">
    <text evidence="1 11">Assembles around the rod to form the L-ring and probably protects the motor/basal body from shearing forces during rotation.</text>
</comment>
<dbReference type="RefSeq" id="WP_054772717.1">
    <property type="nucleotide sequence ID" value="NZ_AP019782.1"/>
</dbReference>
<dbReference type="Pfam" id="PF02107">
    <property type="entry name" value="FlgH"/>
    <property type="match status" value="1"/>
</dbReference>
<feature type="signal peptide" evidence="12">
    <location>
        <begin position="1"/>
        <end position="25"/>
    </location>
</feature>
<keyword evidence="13" id="KW-0282">Flagellum</keyword>
<dbReference type="AlphaFoldDB" id="A0A8D4VM34"/>
<gene>
    <name evidence="11 13" type="primary">flgH</name>
    <name evidence="13" type="ORF">MoryE10_12640</name>
</gene>
<proteinExistence type="inferred from homology"/>
<evidence type="ECO:0000256" key="2">
    <source>
        <dbReference type="ARBA" id="ARBA00004635"/>
    </source>
</evidence>
<dbReference type="PRINTS" id="PR01008">
    <property type="entry name" value="FLGLRINGFLGH"/>
</dbReference>
<evidence type="ECO:0000313" key="14">
    <source>
        <dbReference type="Proteomes" id="UP000824988"/>
    </source>
</evidence>
<keyword evidence="5 12" id="KW-0732">Signal</keyword>
<evidence type="ECO:0000256" key="11">
    <source>
        <dbReference type="HAMAP-Rule" id="MF_00415"/>
    </source>
</evidence>
<dbReference type="GO" id="GO:0009427">
    <property type="term" value="C:bacterial-type flagellum basal body, distal rod, L ring"/>
    <property type="evidence" value="ECO:0007669"/>
    <property type="project" value="InterPro"/>
</dbReference>
<dbReference type="EMBL" id="AP019782">
    <property type="protein sequence ID" value="BBL70658.1"/>
    <property type="molecule type" value="Genomic_DNA"/>
</dbReference>
<keyword evidence="8 11" id="KW-0975">Bacterial flagellum</keyword>